<dbReference type="SUPFAM" id="SSF53850">
    <property type="entry name" value="Periplasmic binding protein-like II"/>
    <property type="match status" value="1"/>
</dbReference>
<comment type="caution">
    <text evidence="4">The sequence shown here is derived from an EMBL/GenBank/DDBJ whole genome shotgun (WGS) entry which is preliminary data.</text>
</comment>
<dbReference type="PANTHER" id="PTHR35936">
    <property type="entry name" value="MEMBRANE-BOUND LYTIC MUREIN TRANSGLYCOSYLASE F"/>
    <property type="match status" value="1"/>
</dbReference>
<organism evidence="4 5">
    <name type="scientific">Saccharopolyspora gloriosae</name>
    <dbReference type="NCBI Taxonomy" id="455344"/>
    <lineage>
        <taxon>Bacteria</taxon>
        <taxon>Bacillati</taxon>
        <taxon>Actinomycetota</taxon>
        <taxon>Actinomycetes</taxon>
        <taxon>Pseudonocardiales</taxon>
        <taxon>Pseudonocardiaceae</taxon>
        <taxon>Saccharopolyspora</taxon>
    </lineage>
</organism>
<keyword evidence="1 2" id="KW-0732">Signal</keyword>
<dbReference type="RefSeq" id="WP_184477491.1">
    <property type="nucleotide sequence ID" value="NZ_JACHIV010000001.1"/>
</dbReference>
<dbReference type="EMBL" id="JACHIV010000001">
    <property type="protein sequence ID" value="MBB5067752.1"/>
    <property type="molecule type" value="Genomic_DNA"/>
</dbReference>
<dbReference type="SMART" id="SM00062">
    <property type="entry name" value="PBPb"/>
    <property type="match status" value="1"/>
</dbReference>
<name>A0A840NEW7_9PSEU</name>
<evidence type="ECO:0000256" key="1">
    <source>
        <dbReference type="ARBA" id="ARBA00022729"/>
    </source>
</evidence>
<evidence type="ECO:0000313" key="5">
    <source>
        <dbReference type="Proteomes" id="UP000580474"/>
    </source>
</evidence>
<dbReference type="InterPro" id="IPR001638">
    <property type="entry name" value="Solute-binding_3/MltF_N"/>
</dbReference>
<feature type="domain" description="Solute-binding protein family 3/N-terminal" evidence="3">
    <location>
        <begin position="68"/>
        <end position="296"/>
    </location>
</feature>
<reference evidence="4 5" key="1">
    <citation type="submission" date="2020-08" db="EMBL/GenBank/DDBJ databases">
        <title>Sequencing the genomes of 1000 actinobacteria strains.</title>
        <authorList>
            <person name="Klenk H.-P."/>
        </authorList>
    </citation>
    <scope>NUCLEOTIDE SEQUENCE [LARGE SCALE GENOMIC DNA]</scope>
    <source>
        <strain evidence="4 5">DSM 45582</strain>
    </source>
</reference>
<sequence length="310" mass="32098">MRTSSAAKAFAGGFALLLSGVLLAGCGPVPDPGAVAPGLDARADVVSGVQRSDAAAALLPASIRDSGELRIGRSVGGAPPSAFYLEDNRTAVGLDVDIAEAVARKLGLRLDAQEAAFDTILPALGSGKYDAGTGNFGVTEERKKTIDFATYVQDGQGFAVRAGDPGGPITDVTRLCGRTVGTTKGTTFEATLTAHAHRCAEIGEPAYQVQVFSESSALYSALAQRKIDVIMGAVNGLRYAATQQPALELRNEFRRLDVGFALAKGSPLAPALRAAVNELIHDGGYARILAKWGVTPSAIPESQVSPPEIH</sequence>
<feature type="chain" id="PRO_5039115879" evidence="2">
    <location>
        <begin position="25"/>
        <end position="310"/>
    </location>
</feature>
<dbReference type="Gene3D" id="3.40.190.10">
    <property type="entry name" value="Periplasmic binding protein-like II"/>
    <property type="match status" value="2"/>
</dbReference>
<evidence type="ECO:0000259" key="3">
    <source>
        <dbReference type="SMART" id="SM00062"/>
    </source>
</evidence>
<dbReference type="AlphaFoldDB" id="A0A840NEW7"/>
<gene>
    <name evidence="4" type="ORF">BJ969_000840</name>
</gene>
<dbReference type="PROSITE" id="PS51257">
    <property type="entry name" value="PROKAR_LIPOPROTEIN"/>
    <property type="match status" value="1"/>
</dbReference>
<protein>
    <submittedName>
        <fullName evidence="4">Polar amino acid transport system substrate-binding protein</fullName>
    </submittedName>
</protein>
<dbReference type="PANTHER" id="PTHR35936:SF17">
    <property type="entry name" value="ARGININE-BINDING EXTRACELLULAR PROTEIN ARTP"/>
    <property type="match status" value="1"/>
</dbReference>
<dbReference type="CDD" id="cd01004">
    <property type="entry name" value="PBP2_MidA_like"/>
    <property type="match status" value="1"/>
</dbReference>
<proteinExistence type="predicted"/>
<dbReference type="Pfam" id="PF00497">
    <property type="entry name" value="SBP_bac_3"/>
    <property type="match status" value="1"/>
</dbReference>
<feature type="signal peptide" evidence="2">
    <location>
        <begin position="1"/>
        <end position="24"/>
    </location>
</feature>
<dbReference type="Proteomes" id="UP000580474">
    <property type="component" value="Unassembled WGS sequence"/>
</dbReference>
<accession>A0A840NEW7</accession>
<evidence type="ECO:0000313" key="4">
    <source>
        <dbReference type="EMBL" id="MBB5067752.1"/>
    </source>
</evidence>
<evidence type="ECO:0000256" key="2">
    <source>
        <dbReference type="SAM" id="SignalP"/>
    </source>
</evidence>
<keyword evidence="5" id="KW-1185">Reference proteome</keyword>